<keyword evidence="2" id="KW-1185">Reference proteome</keyword>
<evidence type="ECO:0000313" key="2">
    <source>
        <dbReference type="Proteomes" id="UP000887013"/>
    </source>
</evidence>
<gene>
    <name evidence="1" type="ORF">NPIL_452461</name>
</gene>
<sequence length="34" mass="3821">MSVLSTPDCSFCRMLMLLFAAEPQMAQPYVIIGR</sequence>
<organism evidence="1 2">
    <name type="scientific">Nephila pilipes</name>
    <name type="common">Giant wood spider</name>
    <name type="synonym">Nephila maculata</name>
    <dbReference type="NCBI Taxonomy" id="299642"/>
    <lineage>
        <taxon>Eukaryota</taxon>
        <taxon>Metazoa</taxon>
        <taxon>Ecdysozoa</taxon>
        <taxon>Arthropoda</taxon>
        <taxon>Chelicerata</taxon>
        <taxon>Arachnida</taxon>
        <taxon>Araneae</taxon>
        <taxon>Araneomorphae</taxon>
        <taxon>Entelegynae</taxon>
        <taxon>Araneoidea</taxon>
        <taxon>Nephilidae</taxon>
        <taxon>Nephila</taxon>
    </lineage>
</organism>
<evidence type="ECO:0000313" key="1">
    <source>
        <dbReference type="EMBL" id="GFT86405.1"/>
    </source>
</evidence>
<comment type="caution">
    <text evidence="1">The sequence shown here is derived from an EMBL/GenBank/DDBJ whole genome shotgun (WGS) entry which is preliminary data.</text>
</comment>
<name>A0A8X6U8U3_NEPPI</name>
<accession>A0A8X6U8U3</accession>
<protein>
    <submittedName>
        <fullName evidence="1">Uncharacterized protein</fullName>
    </submittedName>
</protein>
<feature type="non-terminal residue" evidence="1">
    <location>
        <position position="34"/>
    </location>
</feature>
<reference evidence="1" key="1">
    <citation type="submission" date="2020-08" db="EMBL/GenBank/DDBJ databases">
        <title>Multicomponent nature underlies the extraordinary mechanical properties of spider dragline silk.</title>
        <authorList>
            <person name="Kono N."/>
            <person name="Nakamura H."/>
            <person name="Mori M."/>
            <person name="Yoshida Y."/>
            <person name="Ohtoshi R."/>
            <person name="Malay A.D."/>
            <person name="Moran D.A.P."/>
            <person name="Tomita M."/>
            <person name="Numata K."/>
            <person name="Arakawa K."/>
        </authorList>
    </citation>
    <scope>NUCLEOTIDE SEQUENCE</scope>
</reference>
<dbReference type="AlphaFoldDB" id="A0A8X6U8U3"/>
<dbReference type="EMBL" id="BMAW01024087">
    <property type="protein sequence ID" value="GFT86405.1"/>
    <property type="molecule type" value="Genomic_DNA"/>
</dbReference>
<proteinExistence type="predicted"/>
<dbReference type="Proteomes" id="UP000887013">
    <property type="component" value="Unassembled WGS sequence"/>
</dbReference>